<feature type="domain" description="NfeD-like C-terminal" evidence="2">
    <location>
        <begin position="64"/>
        <end position="121"/>
    </location>
</feature>
<dbReference type="Gene3D" id="2.40.50.140">
    <property type="entry name" value="Nucleic acid-binding proteins"/>
    <property type="match status" value="1"/>
</dbReference>
<evidence type="ECO:0000313" key="4">
    <source>
        <dbReference type="Proteomes" id="UP000886748"/>
    </source>
</evidence>
<comment type="caution">
    <text evidence="3">The sequence shown here is derived from an EMBL/GenBank/DDBJ whole genome shotgun (WGS) entry which is preliminary data.</text>
</comment>
<name>A0A9D1MZ10_9CLOT</name>
<dbReference type="Proteomes" id="UP000886748">
    <property type="component" value="Unassembled WGS sequence"/>
</dbReference>
<proteinExistence type="predicted"/>
<evidence type="ECO:0000313" key="3">
    <source>
        <dbReference type="EMBL" id="HIU91807.1"/>
    </source>
</evidence>
<dbReference type="AlphaFoldDB" id="A0A9D1MZ10"/>
<gene>
    <name evidence="3" type="ORF">IAD26_01590</name>
</gene>
<keyword evidence="1" id="KW-1133">Transmembrane helix</keyword>
<reference evidence="3" key="1">
    <citation type="submission" date="2020-10" db="EMBL/GenBank/DDBJ databases">
        <authorList>
            <person name="Gilroy R."/>
        </authorList>
    </citation>
    <scope>NUCLEOTIDE SEQUENCE</scope>
    <source>
        <strain evidence="3">CHK154-7741</strain>
    </source>
</reference>
<organism evidence="3 4">
    <name type="scientific">Candidatus Limenecus avicola</name>
    <dbReference type="NCBI Taxonomy" id="2840847"/>
    <lineage>
        <taxon>Bacteria</taxon>
        <taxon>Bacillati</taxon>
        <taxon>Bacillota</taxon>
        <taxon>Clostridia</taxon>
        <taxon>Eubacteriales</taxon>
        <taxon>Clostridiaceae</taxon>
        <taxon>Clostridiaceae incertae sedis</taxon>
        <taxon>Candidatus Limenecus</taxon>
    </lineage>
</organism>
<keyword evidence="1" id="KW-0812">Transmembrane</keyword>
<keyword evidence="1" id="KW-0472">Membrane</keyword>
<protein>
    <submittedName>
        <fullName evidence="3">NfeD family protein</fullName>
    </submittedName>
</protein>
<dbReference type="EMBL" id="DVOD01000013">
    <property type="protein sequence ID" value="HIU91807.1"/>
    <property type="molecule type" value="Genomic_DNA"/>
</dbReference>
<dbReference type="InterPro" id="IPR012340">
    <property type="entry name" value="NA-bd_OB-fold"/>
</dbReference>
<reference evidence="3" key="2">
    <citation type="journal article" date="2021" name="PeerJ">
        <title>Extensive microbial diversity within the chicken gut microbiome revealed by metagenomics and culture.</title>
        <authorList>
            <person name="Gilroy R."/>
            <person name="Ravi A."/>
            <person name="Getino M."/>
            <person name="Pursley I."/>
            <person name="Horton D.L."/>
            <person name="Alikhan N.F."/>
            <person name="Baker D."/>
            <person name="Gharbi K."/>
            <person name="Hall N."/>
            <person name="Watson M."/>
            <person name="Adriaenssens E.M."/>
            <person name="Foster-Nyarko E."/>
            <person name="Jarju S."/>
            <person name="Secka A."/>
            <person name="Antonio M."/>
            <person name="Oren A."/>
            <person name="Chaudhuri R.R."/>
            <person name="La Ragione R."/>
            <person name="Hildebrand F."/>
            <person name="Pallen M.J."/>
        </authorList>
    </citation>
    <scope>NUCLEOTIDE SEQUENCE</scope>
    <source>
        <strain evidence="3">CHK154-7741</strain>
    </source>
</reference>
<dbReference type="InterPro" id="IPR002810">
    <property type="entry name" value="NfeD-like_C"/>
</dbReference>
<feature type="transmembrane region" description="Helical" evidence="1">
    <location>
        <begin position="32"/>
        <end position="50"/>
    </location>
</feature>
<accession>A0A9D1MZ10</accession>
<feature type="transmembrane region" description="Helical" evidence="1">
    <location>
        <begin position="7"/>
        <end position="26"/>
    </location>
</feature>
<evidence type="ECO:0000259" key="2">
    <source>
        <dbReference type="Pfam" id="PF01957"/>
    </source>
</evidence>
<sequence>MFTPVMFFLNLGFACFIAAIGAQMGIEPIYQVLVFGLFSAIFLIWLRPFLLKKKNGSDKPETVEMYIGKTANVLETVTENNGRIAIFGEEWQAKSLNGETIEKGAQAKIVKNDSIIMYVVPIE</sequence>
<dbReference type="SUPFAM" id="SSF141322">
    <property type="entry name" value="NfeD domain-like"/>
    <property type="match status" value="1"/>
</dbReference>
<evidence type="ECO:0000256" key="1">
    <source>
        <dbReference type="SAM" id="Phobius"/>
    </source>
</evidence>
<dbReference type="Pfam" id="PF01957">
    <property type="entry name" value="NfeD"/>
    <property type="match status" value="1"/>
</dbReference>